<keyword evidence="2" id="KW-1185">Reference proteome</keyword>
<sequence length="48" mass="5141">MSDSNWRCGPLTAGRGSDSNWRCGPAHCGRVGLKLEVWSAHCGRVGLV</sequence>
<evidence type="ECO:0000313" key="1">
    <source>
        <dbReference type="EMBL" id="KAK3738151.1"/>
    </source>
</evidence>
<dbReference type="AlphaFoldDB" id="A0AAE1CUV7"/>
<evidence type="ECO:0000313" key="2">
    <source>
        <dbReference type="Proteomes" id="UP001283361"/>
    </source>
</evidence>
<accession>A0AAE1CUV7</accession>
<name>A0AAE1CUV7_9GAST</name>
<protein>
    <submittedName>
        <fullName evidence="1">Uncharacterized protein</fullName>
    </submittedName>
</protein>
<feature type="non-terminal residue" evidence="1">
    <location>
        <position position="48"/>
    </location>
</feature>
<proteinExistence type="predicted"/>
<dbReference type="Proteomes" id="UP001283361">
    <property type="component" value="Unassembled WGS sequence"/>
</dbReference>
<comment type="caution">
    <text evidence="1">The sequence shown here is derived from an EMBL/GenBank/DDBJ whole genome shotgun (WGS) entry which is preliminary data.</text>
</comment>
<dbReference type="EMBL" id="JAWDGP010006602">
    <property type="protein sequence ID" value="KAK3738151.1"/>
    <property type="molecule type" value="Genomic_DNA"/>
</dbReference>
<gene>
    <name evidence="1" type="ORF">RRG08_059273</name>
</gene>
<reference evidence="1" key="1">
    <citation type="journal article" date="2023" name="G3 (Bethesda)">
        <title>A reference genome for the long-term kleptoplast-retaining sea slug Elysia crispata morphotype clarki.</title>
        <authorList>
            <person name="Eastman K.E."/>
            <person name="Pendleton A.L."/>
            <person name="Shaikh M.A."/>
            <person name="Suttiyut T."/>
            <person name="Ogas R."/>
            <person name="Tomko P."/>
            <person name="Gavelis G."/>
            <person name="Widhalm J.R."/>
            <person name="Wisecaver J.H."/>
        </authorList>
    </citation>
    <scope>NUCLEOTIDE SEQUENCE</scope>
    <source>
        <strain evidence="1">ECLA1</strain>
    </source>
</reference>
<organism evidence="1 2">
    <name type="scientific">Elysia crispata</name>
    <name type="common">lettuce slug</name>
    <dbReference type="NCBI Taxonomy" id="231223"/>
    <lineage>
        <taxon>Eukaryota</taxon>
        <taxon>Metazoa</taxon>
        <taxon>Spiralia</taxon>
        <taxon>Lophotrochozoa</taxon>
        <taxon>Mollusca</taxon>
        <taxon>Gastropoda</taxon>
        <taxon>Heterobranchia</taxon>
        <taxon>Euthyneura</taxon>
        <taxon>Panpulmonata</taxon>
        <taxon>Sacoglossa</taxon>
        <taxon>Placobranchoidea</taxon>
        <taxon>Plakobranchidae</taxon>
        <taxon>Elysia</taxon>
    </lineage>
</organism>